<dbReference type="CDD" id="cd04301">
    <property type="entry name" value="NAT_SF"/>
    <property type="match status" value="1"/>
</dbReference>
<dbReference type="RefSeq" id="WP_219044035.1">
    <property type="nucleotide sequence ID" value="NZ_JAHWDQ010000003.1"/>
</dbReference>
<dbReference type="InterPro" id="IPR024035">
    <property type="entry name" value="MSMEG_0567_GNAT"/>
</dbReference>
<gene>
    <name evidence="2" type="ORF">KXJ70_13530</name>
</gene>
<protein>
    <submittedName>
        <fullName evidence="2">GNAT family N-acetyltransferase</fullName>
        <ecNumber evidence="2">2.3.1.-</ecNumber>
    </submittedName>
</protein>
<dbReference type="EMBL" id="JAHWDQ010000003">
    <property type="protein sequence ID" value="MBW2941812.1"/>
    <property type="molecule type" value="Genomic_DNA"/>
</dbReference>
<evidence type="ECO:0000259" key="1">
    <source>
        <dbReference type="PROSITE" id="PS51186"/>
    </source>
</evidence>
<sequence length="227" mass="25275">MESLHSKLAQPHSVDSPRGLHALPYSGYTIKWASLAWEISEAQALRRRVFCEEQQLFESDDLDVLDHVNTKQRAINLVALGSLCGWHEEVVATVRIHQEAPGVWYGSRLAVDKKFRRQGQLGASLIKLAVSSAHALGCNLFLANVQLQNESLFTRLHWQRIGTNVLRGQEHALMRADLDFYPPCRTPYSGFMVRGRGARTSTAELAPSLLSISAPKNPRFCAEGASL</sequence>
<dbReference type="Pfam" id="PF00583">
    <property type="entry name" value="Acetyltransf_1"/>
    <property type="match status" value="1"/>
</dbReference>
<dbReference type="NCBIfam" id="TIGR04045">
    <property type="entry name" value="MSMEG_0567_GNAT"/>
    <property type="match status" value="1"/>
</dbReference>
<proteinExistence type="predicted"/>
<organism evidence="2 3">
    <name type="scientific">Zhongshania aquimaris</name>
    <dbReference type="NCBI Taxonomy" id="2857107"/>
    <lineage>
        <taxon>Bacteria</taxon>
        <taxon>Pseudomonadati</taxon>
        <taxon>Pseudomonadota</taxon>
        <taxon>Gammaproteobacteria</taxon>
        <taxon>Cellvibrionales</taxon>
        <taxon>Spongiibacteraceae</taxon>
        <taxon>Zhongshania</taxon>
    </lineage>
</organism>
<dbReference type="InterPro" id="IPR000182">
    <property type="entry name" value="GNAT_dom"/>
</dbReference>
<dbReference type="Proteomes" id="UP001166291">
    <property type="component" value="Unassembled WGS sequence"/>
</dbReference>
<dbReference type="GO" id="GO:0016746">
    <property type="term" value="F:acyltransferase activity"/>
    <property type="evidence" value="ECO:0007669"/>
    <property type="project" value="UniProtKB-KW"/>
</dbReference>
<dbReference type="PROSITE" id="PS51186">
    <property type="entry name" value="GNAT"/>
    <property type="match status" value="1"/>
</dbReference>
<comment type="caution">
    <text evidence="2">The sequence shown here is derived from an EMBL/GenBank/DDBJ whole genome shotgun (WGS) entry which is preliminary data.</text>
</comment>
<feature type="domain" description="N-acetyltransferase" evidence="1">
    <location>
        <begin position="30"/>
        <end position="179"/>
    </location>
</feature>
<evidence type="ECO:0000313" key="2">
    <source>
        <dbReference type="EMBL" id="MBW2941812.1"/>
    </source>
</evidence>
<evidence type="ECO:0000313" key="3">
    <source>
        <dbReference type="Proteomes" id="UP001166291"/>
    </source>
</evidence>
<accession>A0ABS6VU12</accession>
<name>A0ABS6VU12_9GAMM</name>
<dbReference type="EC" id="2.3.1.-" evidence="2"/>
<keyword evidence="3" id="KW-1185">Reference proteome</keyword>
<keyword evidence="2" id="KW-0012">Acyltransferase</keyword>
<reference evidence="2" key="1">
    <citation type="submission" date="2021-07" db="EMBL/GenBank/DDBJ databases">
        <title>Zhongshania sp. CAU 1632 isolated from seawater.</title>
        <authorList>
            <person name="Kim W."/>
        </authorList>
    </citation>
    <scope>NUCLEOTIDE SEQUENCE</scope>
    <source>
        <strain evidence="2">CAU 1632</strain>
    </source>
</reference>
<keyword evidence="2" id="KW-0808">Transferase</keyword>